<evidence type="ECO:0000313" key="2">
    <source>
        <dbReference type="EMBL" id="MBT1705176.1"/>
    </source>
</evidence>
<dbReference type="SUPFAM" id="SSF74653">
    <property type="entry name" value="TolA/TonB C-terminal domain"/>
    <property type="match status" value="1"/>
</dbReference>
<dbReference type="Pfam" id="PF03544">
    <property type="entry name" value="TonB_C"/>
    <property type="match status" value="1"/>
</dbReference>
<name>A0ABS5VVD5_9BACT</name>
<dbReference type="RefSeq" id="WP_254155131.1">
    <property type="nucleotide sequence ID" value="NZ_JAHESD010000048.1"/>
</dbReference>
<dbReference type="PANTHER" id="PTHR33446">
    <property type="entry name" value="PROTEIN TONB-RELATED"/>
    <property type="match status" value="1"/>
</dbReference>
<reference evidence="2 3" key="1">
    <citation type="submission" date="2021-05" db="EMBL/GenBank/DDBJ databases">
        <title>A Polyphasic approach of four new species of the genus Ohtaekwangia: Ohtaekwangia histidinii sp. nov., Ohtaekwangia cretensis sp. nov., Ohtaekwangia indiensis sp. nov., Ohtaekwangia reichenbachii sp. nov. from diverse environment.</title>
        <authorList>
            <person name="Octaviana S."/>
        </authorList>
    </citation>
    <scope>NUCLEOTIDE SEQUENCE [LARGE SCALE GENOMIC DNA]</scope>
    <source>
        <strain evidence="2 3">PWU20</strain>
    </source>
</reference>
<dbReference type="PANTHER" id="PTHR33446:SF2">
    <property type="entry name" value="PROTEIN TONB"/>
    <property type="match status" value="1"/>
</dbReference>
<dbReference type="InterPro" id="IPR037682">
    <property type="entry name" value="TonB_C"/>
</dbReference>
<evidence type="ECO:0000259" key="1">
    <source>
        <dbReference type="Pfam" id="PF03544"/>
    </source>
</evidence>
<evidence type="ECO:0000313" key="3">
    <source>
        <dbReference type="Proteomes" id="UP000772618"/>
    </source>
</evidence>
<protein>
    <submittedName>
        <fullName evidence="2">Energy transducer TonB</fullName>
    </submittedName>
</protein>
<gene>
    <name evidence="2" type="ORF">KK060_17920</name>
</gene>
<keyword evidence="3" id="KW-1185">Reference proteome</keyword>
<sequence>MRITFLLLLVFYISVVQGQHCDQYASLTQDKYGEKLYAFKDYVDVYDGPKKFSLYGFIWETSIVLVIDVVSEFACMGTDEKIVAKFVDGSKLEMKNQLQNCNRQVVVHLNMGTAQLDAFRSKEIKSLSVFSRRVLSANADVRGDVARTVRLSIDCLSNFLTESPLRDTIENDFTISLPERNDSTDRSLLAEQLPEFFGGYENLLAYLRNNIKVPKGTKGEVIVSFILNKEGIPENPYIVKGISSAFDSEVLRVINSMPRWKPGVQNGKAVSVPYIIPLNFK</sequence>
<dbReference type="EMBL" id="JAHESD010000048">
    <property type="protein sequence ID" value="MBT1705176.1"/>
    <property type="molecule type" value="Genomic_DNA"/>
</dbReference>
<dbReference type="InterPro" id="IPR051045">
    <property type="entry name" value="TonB-dependent_transducer"/>
</dbReference>
<dbReference type="Proteomes" id="UP000772618">
    <property type="component" value="Unassembled WGS sequence"/>
</dbReference>
<feature type="domain" description="TonB C-terminal" evidence="1">
    <location>
        <begin position="215"/>
        <end position="281"/>
    </location>
</feature>
<organism evidence="2 3">
    <name type="scientific">Chryseosolibacter indicus</name>
    <dbReference type="NCBI Taxonomy" id="2782351"/>
    <lineage>
        <taxon>Bacteria</taxon>
        <taxon>Pseudomonadati</taxon>
        <taxon>Bacteroidota</taxon>
        <taxon>Cytophagia</taxon>
        <taxon>Cytophagales</taxon>
        <taxon>Chryseotaleaceae</taxon>
        <taxon>Chryseosolibacter</taxon>
    </lineage>
</organism>
<dbReference type="Gene3D" id="3.30.1150.10">
    <property type="match status" value="1"/>
</dbReference>
<comment type="caution">
    <text evidence="2">The sequence shown here is derived from an EMBL/GenBank/DDBJ whole genome shotgun (WGS) entry which is preliminary data.</text>
</comment>
<accession>A0ABS5VVD5</accession>
<proteinExistence type="predicted"/>